<evidence type="ECO:0000259" key="10">
    <source>
        <dbReference type="PROSITE" id="PS50109"/>
    </source>
</evidence>
<protein>
    <recommendedName>
        <fullName evidence="3">histidine kinase</fullName>
        <ecNumber evidence="3">2.7.13.3</ecNumber>
    </recommendedName>
</protein>
<keyword evidence="5 9" id="KW-0812">Transmembrane</keyword>
<dbReference type="PROSITE" id="PS50839">
    <property type="entry name" value="CHASE"/>
    <property type="match status" value="1"/>
</dbReference>
<dbReference type="InterPro" id="IPR005467">
    <property type="entry name" value="His_kinase_dom"/>
</dbReference>
<feature type="domain" description="Histidine kinase" evidence="10">
    <location>
        <begin position="484"/>
        <end position="716"/>
    </location>
</feature>
<dbReference type="PROSITE" id="PS50113">
    <property type="entry name" value="PAC"/>
    <property type="match status" value="1"/>
</dbReference>
<dbReference type="EMBL" id="JAJHPV010000013">
    <property type="protein sequence ID" value="MCC6071105.1"/>
    <property type="molecule type" value="Genomic_DNA"/>
</dbReference>
<dbReference type="Pfam" id="PF02518">
    <property type="entry name" value="HATPase_c"/>
    <property type="match status" value="1"/>
</dbReference>
<feature type="region of interest" description="Disordered" evidence="8">
    <location>
        <begin position="715"/>
        <end position="735"/>
    </location>
</feature>
<keyword evidence="14" id="KW-1185">Reference proteome</keyword>
<dbReference type="InterPro" id="IPR000700">
    <property type="entry name" value="PAS-assoc_C"/>
</dbReference>
<evidence type="ECO:0000259" key="11">
    <source>
        <dbReference type="PROSITE" id="PS50113"/>
    </source>
</evidence>
<dbReference type="CDD" id="cd00082">
    <property type="entry name" value="HisKA"/>
    <property type="match status" value="1"/>
</dbReference>
<keyword evidence="7 9" id="KW-0472">Membrane</keyword>
<dbReference type="InterPro" id="IPR042240">
    <property type="entry name" value="CHASE_sf"/>
</dbReference>
<comment type="caution">
    <text evidence="13">The sequence shown here is derived from an EMBL/GenBank/DDBJ whole genome shotgun (WGS) entry which is preliminary data.</text>
</comment>
<keyword evidence="4" id="KW-0597">Phosphoprotein</keyword>
<comment type="catalytic activity">
    <reaction evidence="1">
        <text>ATP + protein L-histidine = ADP + protein N-phospho-L-histidine.</text>
        <dbReference type="EC" id="2.7.13.3"/>
    </reaction>
</comment>
<evidence type="ECO:0000256" key="7">
    <source>
        <dbReference type="ARBA" id="ARBA00023136"/>
    </source>
</evidence>
<dbReference type="PRINTS" id="PR00344">
    <property type="entry name" value="BCTRLSENSOR"/>
</dbReference>
<feature type="transmembrane region" description="Helical" evidence="9">
    <location>
        <begin position="313"/>
        <end position="333"/>
    </location>
</feature>
<evidence type="ECO:0000256" key="9">
    <source>
        <dbReference type="SAM" id="Phobius"/>
    </source>
</evidence>
<dbReference type="Gene3D" id="3.30.450.20">
    <property type="entry name" value="PAS domain"/>
    <property type="match status" value="1"/>
</dbReference>
<dbReference type="Pfam" id="PF13426">
    <property type="entry name" value="PAS_9"/>
    <property type="match status" value="1"/>
</dbReference>
<reference evidence="13 14" key="1">
    <citation type="submission" date="2021-11" db="EMBL/GenBank/DDBJ databases">
        <authorList>
            <person name="Huq M.A."/>
        </authorList>
    </citation>
    <scope>NUCLEOTIDE SEQUENCE [LARGE SCALE GENOMIC DNA]</scope>
    <source>
        <strain evidence="13 14">MAHUQ-52</strain>
    </source>
</reference>
<dbReference type="RefSeq" id="WP_229432033.1">
    <property type="nucleotide sequence ID" value="NZ_JAJHPV010000013.1"/>
</dbReference>
<dbReference type="InterPro" id="IPR004358">
    <property type="entry name" value="Sig_transdc_His_kin-like_C"/>
</dbReference>
<dbReference type="InterPro" id="IPR003661">
    <property type="entry name" value="HisK_dim/P_dom"/>
</dbReference>
<gene>
    <name evidence="13" type="ORF">LMJ30_09065</name>
</gene>
<dbReference type="SUPFAM" id="SSF55874">
    <property type="entry name" value="ATPase domain of HSP90 chaperone/DNA topoisomerase II/histidine kinase"/>
    <property type="match status" value="1"/>
</dbReference>
<evidence type="ECO:0000256" key="3">
    <source>
        <dbReference type="ARBA" id="ARBA00012438"/>
    </source>
</evidence>
<evidence type="ECO:0000256" key="2">
    <source>
        <dbReference type="ARBA" id="ARBA00004370"/>
    </source>
</evidence>
<dbReference type="PANTHER" id="PTHR43065:SF42">
    <property type="entry name" value="TWO-COMPONENT SENSOR PPRA"/>
    <property type="match status" value="1"/>
</dbReference>
<evidence type="ECO:0000256" key="6">
    <source>
        <dbReference type="ARBA" id="ARBA00022989"/>
    </source>
</evidence>
<evidence type="ECO:0000256" key="4">
    <source>
        <dbReference type="ARBA" id="ARBA00022553"/>
    </source>
</evidence>
<dbReference type="Pfam" id="PF03924">
    <property type="entry name" value="CHASE"/>
    <property type="match status" value="1"/>
</dbReference>
<dbReference type="Gene3D" id="3.30.565.10">
    <property type="entry name" value="Histidine kinase-like ATPase, C-terminal domain"/>
    <property type="match status" value="1"/>
</dbReference>
<name>A0ABS8IR48_9BURK</name>
<dbReference type="Gene3D" id="1.10.287.130">
    <property type="match status" value="1"/>
</dbReference>
<feature type="domain" description="PAC" evidence="11">
    <location>
        <begin position="413"/>
        <end position="464"/>
    </location>
</feature>
<organism evidence="13 14">
    <name type="scientific">Massilia agrisoli</name>
    <dbReference type="NCBI Taxonomy" id="2892444"/>
    <lineage>
        <taxon>Bacteria</taxon>
        <taxon>Pseudomonadati</taxon>
        <taxon>Pseudomonadota</taxon>
        <taxon>Betaproteobacteria</taxon>
        <taxon>Burkholderiales</taxon>
        <taxon>Oxalobacteraceae</taxon>
        <taxon>Telluria group</taxon>
        <taxon>Massilia</taxon>
    </lineage>
</organism>
<dbReference type="SUPFAM" id="SSF55785">
    <property type="entry name" value="PYP-like sensor domain (PAS domain)"/>
    <property type="match status" value="1"/>
</dbReference>
<evidence type="ECO:0000259" key="12">
    <source>
        <dbReference type="PROSITE" id="PS50839"/>
    </source>
</evidence>
<evidence type="ECO:0000256" key="1">
    <source>
        <dbReference type="ARBA" id="ARBA00000085"/>
    </source>
</evidence>
<dbReference type="InterPro" id="IPR003594">
    <property type="entry name" value="HATPase_dom"/>
</dbReference>
<comment type="subcellular location">
    <subcellularLocation>
        <location evidence="2">Membrane</location>
    </subcellularLocation>
</comment>
<feature type="domain" description="CHASE" evidence="12">
    <location>
        <begin position="136"/>
        <end position="297"/>
    </location>
</feature>
<dbReference type="Gene3D" id="3.30.450.350">
    <property type="entry name" value="CHASE domain"/>
    <property type="match status" value="1"/>
</dbReference>
<dbReference type="PANTHER" id="PTHR43065">
    <property type="entry name" value="SENSOR HISTIDINE KINASE"/>
    <property type="match status" value="1"/>
</dbReference>
<dbReference type="CDD" id="cd00075">
    <property type="entry name" value="HATPase"/>
    <property type="match status" value="1"/>
</dbReference>
<keyword evidence="6 9" id="KW-1133">Transmembrane helix</keyword>
<dbReference type="InterPro" id="IPR036890">
    <property type="entry name" value="HATPase_C_sf"/>
</dbReference>
<sequence>MEKRQTRTYGYLAFAVGICLTVWTCILVSNAQDARIRNNFQRDVDKVASDTRVRLQTYFDMLISIKGMFAVNDQVTRAQFAQFIGELNLAERYPGFQAIQFVRYVPTGQLGTFSDAVRRDTSLVPGGYPGFAVKAAPGRSDHYIIDFNEPMAGNEIAFGLDLATLPGQLAAVERGRDTGLIVATEPIALIQIVDGGAGFVARTPVYRQHMPLDTVEQRRAALVGMLAIVFRMNNLMSEVIDPALASHLAVRVHDAGINGAAVKRQLMYDSTRAGVGLVPGLALESTVDVPPRQWVMSFSAVNGARYSRNATNVILAGTAGFIISALVAALMIASSRSRNLALRLAVSLDEQRAFQDSASVGIALFSGGVIVRCNRGMEEIMGYDPGELTGKRTRILVHGGPNPFGGRPQMPRVELEAELVRKDGAKIWCLIHGKALNRTDLAGGGVWVIQDISDRKRTEAALKQAETNLITSEKMASLGALVAGIAHELNTPIGNSLLTATALADMAAEFEARCADGAVKRSALESHLADTRLACGILATSLRRAGDLITSFKQVAVDQTSDQRRRFDLCDVVRDTVATYSAQFKRANCEMEIDSCDTLVMDSYPGSVGQVLSNLINNALLHAFEGQRAGRITVRVHPVGDEQVLILFADNGAGMPARVMHQVFDPFFTTKMGQGGTGLGMNIVYNIVTGMLGGTVEIDSAPGKGTTVTIRVPKRAPDRSPALVPADDAQPLAST</sequence>
<evidence type="ECO:0000313" key="13">
    <source>
        <dbReference type="EMBL" id="MCC6071105.1"/>
    </source>
</evidence>
<dbReference type="InterPro" id="IPR000014">
    <property type="entry name" value="PAS"/>
</dbReference>
<dbReference type="InterPro" id="IPR006189">
    <property type="entry name" value="CHASE_dom"/>
</dbReference>
<proteinExistence type="predicted"/>
<dbReference type="EC" id="2.7.13.3" evidence="3"/>
<evidence type="ECO:0000256" key="5">
    <source>
        <dbReference type="ARBA" id="ARBA00022692"/>
    </source>
</evidence>
<dbReference type="Proteomes" id="UP001198701">
    <property type="component" value="Unassembled WGS sequence"/>
</dbReference>
<evidence type="ECO:0000256" key="8">
    <source>
        <dbReference type="SAM" id="MobiDB-lite"/>
    </source>
</evidence>
<dbReference type="CDD" id="cd00130">
    <property type="entry name" value="PAS"/>
    <property type="match status" value="1"/>
</dbReference>
<evidence type="ECO:0000313" key="14">
    <source>
        <dbReference type="Proteomes" id="UP001198701"/>
    </source>
</evidence>
<dbReference type="NCBIfam" id="TIGR00229">
    <property type="entry name" value="sensory_box"/>
    <property type="match status" value="1"/>
</dbReference>
<dbReference type="SMART" id="SM01079">
    <property type="entry name" value="CHASE"/>
    <property type="match status" value="1"/>
</dbReference>
<dbReference type="PROSITE" id="PS50109">
    <property type="entry name" value="HIS_KIN"/>
    <property type="match status" value="1"/>
</dbReference>
<dbReference type="InterPro" id="IPR035965">
    <property type="entry name" value="PAS-like_dom_sf"/>
</dbReference>
<dbReference type="SMART" id="SM00387">
    <property type="entry name" value="HATPase_c"/>
    <property type="match status" value="1"/>
</dbReference>
<accession>A0ABS8IR48</accession>
<feature type="transmembrane region" description="Helical" evidence="9">
    <location>
        <begin position="9"/>
        <end position="29"/>
    </location>
</feature>